<organism evidence="3 4">
    <name type="scientific">Schistosoma mansoni</name>
    <name type="common">Blood fluke</name>
    <dbReference type="NCBI Taxonomy" id="6183"/>
    <lineage>
        <taxon>Eukaryota</taxon>
        <taxon>Metazoa</taxon>
        <taxon>Spiralia</taxon>
        <taxon>Lophotrochozoa</taxon>
        <taxon>Platyhelminthes</taxon>
        <taxon>Trematoda</taxon>
        <taxon>Digenea</taxon>
        <taxon>Strigeidida</taxon>
        <taxon>Schistosomatoidea</taxon>
        <taxon>Schistosomatidae</taxon>
        <taxon>Schistosoma</taxon>
    </lineage>
</organism>
<keyword evidence="3" id="KW-1185">Reference proteome</keyword>
<dbReference type="AlphaFoldDB" id="A0A5K4EUJ7"/>
<evidence type="ECO:0000313" key="3">
    <source>
        <dbReference type="Proteomes" id="UP000008854"/>
    </source>
</evidence>
<feature type="compositionally biased region" description="Basic and acidic residues" evidence="1">
    <location>
        <begin position="95"/>
        <end position="105"/>
    </location>
</feature>
<accession>A0A5K4EUJ7</accession>
<feature type="compositionally biased region" description="Basic residues" evidence="1">
    <location>
        <begin position="106"/>
        <end position="118"/>
    </location>
</feature>
<dbReference type="InParanoid" id="A0A5K4EUJ7"/>
<keyword evidence="2" id="KW-0812">Transmembrane</keyword>
<evidence type="ECO:0000313" key="4">
    <source>
        <dbReference type="WBParaSite" id="Smp_165050.2"/>
    </source>
</evidence>
<protein>
    <submittedName>
        <fullName evidence="4">MEG-7</fullName>
    </submittedName>
</protein>
<feature type="region of interest" description="Disordered" evidence="1">
    <location>
        <begin position="82"/>
        <end position="118"/>
    </location>
</feature>
<evidence type="ECO:0000256" key="2">
    <source>
        <dbReference type="SAM" id="Phobius"/>
    </source>
</evidence>
<feature type="transmembrane region" description="Helical" evidence="2">
    <location>
        <begin position="124"/>
        <end position="144"/>
    </location>
</feature>
<dbReference type="WBParaSite" id="Smp_165050.2">
    <property type="protein sequence ID" value="Smp_165050.2"/>
    <property type="gene ID" value="Smp_165050"/>
</dbReference>
<proteinExistence type="predicted"/>
<reference evidence="3" key="1">
    <citation type="journal article" date="2012" name="PLoS Negl. Trop. Dis.">
        <title>A systematically improved high quality genome and transcriptome of the human blood fluke Schistosoma mansoni.</title>
        <authorList>
            <person name="Protasio A.V."/>
            <person name="Tsai I.J."/>
            <person name="Babbage A."/>
            <person name="Nichol S."/>
            <person name="Hunt M."/>
            <person name="Aslett M.A."/>
            <person name="De Silva N."/>
            <person name="Velarde G.S."/>
            <person name="Anderson T.J."/>
            <person name="Clark R.C."/>
            <person name="Davidson C."/>
            <person name="Dillon G.P."/>
            <person name="Holroyd N.E."/>
            <person name="LoVerde P.T."/>
            <person name="Lloyd C."/>
            <person name="McQuillan J."/>
            <person name="Oliveira G."/>
            <person name="Otto T.D."/>
            <person name="Parker-Manuel S.J."/>
            <person name="Quail M.A."/>
            <person name="Wilson R.A."/>
            <person name="Zerlotini A."/>
            <person name="Dunne D.W."/>
            <person name="Berriman M."/>
        </authorList>
    </citation>
    <scope>NUCLEOTIDE SEQUENCE [LARGE SCALE GENOMIC DNA]</scope>
    <source>
        <strain evidence="3">Puerto Rican</strain>
    </source>
</reference>
<dbReference type="Proteomes" id="UP000008854">
    <property type="component" value="Unassembled WGS sequence"/>
</dbReference>
<evidence type="ECO:0000256" key="1">
    <source>
        <dbReference type="SAM" id="MobiDB-lite"/>
    </source>
</evidence>
<sequence>MSVPIRNLLRNNEYAICKFQYCKHIDNGNYNILQRSIFVVVVVYAYFDMANGVPEPPRVPDEDAVPVRAKPATPIKISTDKIPVNKTMKIQTTPSKEKKQKPDPKRYKRSSYQKDKKAKSSSSTLTIGYPILFITTPFVISKFLL</sequence>
<reference evidence="4" key="2">
    <citation type="submission" date="2019-11" db="UniProtKB">
        <authorList>
            <consortium name="WormBaseParasite"/>
        </authorList>
    </citation>
    <scope>IDENTIFICATION</scope>
    <source>
        <strain evidence="4">Puerto Rican</strain>
    </source>
</reference>
<keyword evidence="2" id="KW-0472">Membrane</keyword>
<name>A0A5K4EUJ7_SCHMA</name>
<keyword evidence="2" id="KW-1133">Transmembrane helix</keyword>